<evidence type="ECO:0000313" key="1">
    <source>
        <dbReference type="EMBL" id="VYU49416.1"/>
    </source>
</evidence>
<dbReference type="EMBL" id="CACRTR010000012">
    <property type="protein sequence ID" value="VYU49416.1"/>
    <property type="molecule type" value="Genomic_DNA"/>
</dbReference>
<organism evidence="1">
    <name type="scientific">Eubacterium limosum</name>
    <dbReference type="NCBI Taxonomy" id="1736"/>
    <lineage>
        <taxon>Bacteria</taxon>
        <taxon>Bacillati</taxon>
        <taxon>Bacillota</taxon>
        <taxon>Clostridia</taxon>
        <taxon>Eubacteriales</taxon>
        <taxon>Eubacteriaceae</taxon>
        <taxon>Eubacterium</taxon>
    </lineage>
</organism>
<protein>
    <submittedName>
        <fullName evidence="1">Uncharacterized protein</fullName>
    </submittedName>
</protein>
<name>A0A6N3FC21_EUBLI</name>
<gene>
    <name evidence="1" type="ORF">ELLFYP34_00349</name>
</gene>
<dbReference type="AlphaFoldDB" id="A0A6N3FC21"/>
<reference evidence="1" key="1">
    <citation type="submission" date="2019-11" db="EMBL/GenBank/DDBJ databases">
        <authorList>
            <person name="Feng L."/>
        </authorList>
    </citation>
    <scope>NUCLEOTIDE SEQUENCE</scope>
    <source>
        <strain evidence="1">ElimosumLFYP34</strain>
    </source>
</reference>
<accession>A0A6N3FC21</accession>
<sequence length="92" mass="10651">MRREYNNVRVELLKIRGKYIPSAFYVDQKLYEIEEILSIRKGMVQCGIPGIRYFVKAHGQETELLFDNGEKSWRVIVHGSTMATGLATEKTE</sequence>
<proteinExistence type="predicted"/>